<comment type="subcellular location">
    <subcellularLocation>
        <location evidence="1">Cell inner membrane</location>
        <topology evidence="1">Peripheral membrane protein</topology>
    </subcellularLocation>
</comment>
<dbReference type="GO" id="GO:0016887">
    <property type="term" value="F:ATP hydrolysis activity"/>
    <property type="evidence" value="ECO:0007669"/>
    <property type="project" value="InterPro"/>
</dbReference>
<dbReference type="Proteomes" id="UP000075473">
    <property type="component" value="Unassembled WGS sequence"/>
</dbReference>
<dbReference type="FunFam" id="3.40.50.300:FF:000016">
    <property type="entry name" value="Oligopeptide ABC transporter ATP-binding component"/>
    <property type="match status" value="1"/>
</dbReference>
<dbReference type="Pfam" id="PF00005">
    <property type="entry name" value="ABC_tran"/>
    <property type="match status" value="1"/>
</dbReference>
<dbReference type="InterPro" id="IPR003439">
    <property type="entry name" value="ABC_transporter-like_ATP-bd"/>
</dbReference>
<dbReference type="AlphaFoldDB" id="A0A149QC70"/>
<dbReference type="Pfam" id="PF08352">
    <property type="entry name" value="oligo_HPY"/>
    <property type="match status" value="1"/>
</dbReference>
<evidence type="ECO:0000313" key="8">
    <source>
        <dbReference type="Proteomes" id="UP000075473"/>
    </source>
</evidence>
<dbReference type="Gene3D" id="3.40.50.300">
    <property type="entry name" value="P-loop containing nucleotide triphosphate hydrolases"/>
    <property type="match status" value="1"/>
</dbReference>
<dbReference type="PANTHER" id="PTHR43776:SF7">
    <property type="entry name" value="D,D-DIPEPTIDE TRANSPORT ATP-BINDING PROTEIN DDPF-RELATED"/>
    <property type="match status" value="1"/>
</dbReference>
<keyword evidence="3" id="KW-0813">Transport</keyword>
<dbReference type="GO" id="GO:0005886">
    <property type="term" value="C:plasma membrane"/>
    <property type="evidence" value="ECO:0007669"/>
    <property type="project" value="UniProtKB-SubCell"/>
</dbReference>
<name>A0A149QC70_9PROT</name>
<dbReference type="PROSITE" id="PS50893">
    <property type="entry name" value="ABC_TRANSPORTER_2"/>
    <property type="match status" value="1"/>
</dbReference>
<sequence>MTTSATFSATSAPSSASARPLLEVRDVRKTYHLPRGQTLKAVDGISLSVMPGEVLGLVGESGCGKSTLGRCLLRLTDVSSGQILFEGQDITHLSERALRPVRQRMQMVFQDSYASLNPRRRIGDLLAEPLKVHPGPDGRKRSRATIAARLHELMDLVSLPAAALDRYAHEFSGGQRQRINIARALALSPRLVVADEPVSALDVSVQAQIVNLFADLQARLGLTYVFVAHDLAVVRQISTRVAVMYLGAVVELGETDAVLHRPAHPYSAALTAAVPRPVVGAIRAAPLGGDIPSPVARPAGCRFHTRCPFVQGRCRAEEPALRRIGPSHSVACHFPLAEG</sequence>
<dbReference type="EMBL" id="LHZA01000138">
    <property type="protein sequence ID" value="KXU94920.1"/>
    <property type="molecule type" value="Genomic_DNA"/>
</dbReference>
<proteinExistence type="inferred from homology"/>
<dbReference type="CDD" id="cd03257">
    <property type="entry name" value="ABC_NikE_OppD_transporters"/>
    <property type="match status" value="1"/>
</dbReference>
<dbReference type="InterPro" id="IPR050319">
    <property type="entry name" value="ABC_transp_ATP-bind"/>
</dbReference>
<dbReference type="RefSeq" id="WP_062249220.1">
    <property type="nucleotide sequence ID" value="NZ_LHZA01000138.1"/>
</dbReference>
<evidence type="ECO:0000256" key="4">
    <source>
        <dbReference type="ARBA" id="ARBA00022741"/>
    </source>
</evidence>
<accession>A0A149QC70</accession>
<dbReference type="PATRIC" id="fig|178900.5.peg.1064"/>
<keyword evidence="4" id="KW-0547">Nucleotide-binding</keyword>
<dbReference type="GO" id="GO:0005524">
    <property type="term" value="F:ATP binding"/>
    <property type="evidence" value="ECO:0007669"/>
    <property type="project" value="UniProtKB-KW"/>
</dbReference>
<dbReference type="SUPFAM" id="SSF52540">
    <property type="entry name" value="P-loop containing nucleoside triphosphate hydrolases"/>
    <property type="match status" value="1"/>
</dbReference>
<dbReference type="NCBIfam" id="TIGR01727">
    <property type="entry name" value="oligo_HPY"/>
    <property type="match status" value="1"/>
</dbReference>
<evidence type="ECO:0000256" key="1">
    <source>
        <dbReference type="ARBA" id="ARBA00004417"/>
    </source>
</evidence>
<dbReference type="InterPro" id="IPR017871">
    <property type="entry name" value="ABC_transporter-like_CS"/>
</dbReference>
<dbReference type="GO" id="GO:0055085">
    <property type="term" value="P:transmembrane transport"/>
    <property type="evidence" value="ECO:0007669"/>
    <property type="project" value="UniProtKB-ARBA"/>
</dbReference>
<dbReference type="GO" id="GO:0015833">
    <property type="term" value="P:peptide transport"/>
    <property type="evidence" value="ECO:0007669"/>
    <property type="project" value="InterPro"/>
</dbReference>
<evidence type="ECO:0000259" key="6">
    <source>
        <dbReference type="PROSITE" id="PS50893"/>
    </source>
</evidence>
<evidence type="ECO:0000313" key="7">
    <source>
        <dbReference type="EMBL" id="KXU94920.1"/>
    </source>
</evidence>
<dbReference type="PANTHER" id="PTHR43776">
    <property type="entry name" value="TRANSPORT ATP-BINDING PROTEIN"/>
    <property type="match status" value="1"/>
</dbReference>
<evidence type="ECO:0000256" key="3">
    <source>
        <dbReference type="ARBA" id="ARBA00022448"/>
    </source>
</evidence>
<organism evidence="7 8">
    <name type="scientific">Acetobacter cerevisiae</name>
    <dbReference type="NCBI Taxonomy" id="178900"/>
    <lineage>
        <taxon>Bacteria</taxon>
        <taxon>Pseudomonadati</taxon>
        <taxon>Pseudomonadota</taxon>
        <taxon>Alphaproteobacteria</taxon>
        <taxon>Acetobacterales</taxon>
        <taxon>Acetobacteraceae</taxon>
        <taxon>Acetobacter</taxon>
    </lineage>
</organism>
<gene>
    <name evidence="7" type="ORF">AD928_06540</name>
</gene>
<evidence type="ECO:0000256" key="2">
    <source>
        <dbReference type="ARBA" id="ARBA00005417"/>
    </source>
</evidence>
<dbReference type="SMART" id="SM00382">
    <property type="entry name" value="AAA"/>
    <property type="match status" value="1"/>
</dbReference>
<evidence type="ECO:0000256" key="5">
    <source>
        <dbReference type="ARBA" id="ARBA00022840"/>
    </source>
</evidence>
<dbReference type="InterPro" id="IPR027417">
    <property type="entry name" value="P-loop_NTPase"/>
</dbReference>
<reference evidence="7 8" key="1">
    <citation type="submission" date="2015-06" db="EMBL/GenBank/DDBJ databases">
        <title>Improved classification and identification of acetic acid bacteria using matrix-assisted laser desorption/ionization time-of-flight mass spectrometry; Gluconobacter nephelii and Gluconobacter uchimurae are later heterotypic synonyms of Gluconobacter japonicus and Gluconobacter oxydans, respectively.</title>
        <authorList>
            <person name="Li L."/>
            <person name="Cleenwerck I."/>
            <person name="De Vuyst L."/>
            <person name="Vandamme P."/>
        </authorList>
    </citation>
    <scope>NUCLEOTIDE SEQUENCE [LARGE SCALE GENOMIC DNA]</scope>
    <source>
        <strain evidence="7 8">LMG 1625</strain>
    </source>
</reference>
<dbReference type="PROSITE" id="PS00211">
    <property type="entry name" value="ABC_TRANSPORTER_1"/>
    <property type="match status" value="1"/>
</dbReference>
<protein>
    <submittedName>
        <fullName evidence="7">ABC transporter ATP-binding protein</fullName>
    </submittedName>
</protein>
<keyword evidence="5 7" id="KW-0067">ATP-binding</keyword>
<comment type="caution">
    <text evidence="7">The sequence shown here is derived from an EMBL/GenBank/DDBJ whole genome shotgun (WGS) entry which is preliminary data.</text>
</comment>
<feature type="domain" description="ABC transporter" evidence="6">
    <location>
        <begin position="22"/>
        <end position="271"/>
    </location>
</feature>
<comment type="similarity">
    <text evidence="2">Belongs to the ABC transporter superfamily.</text>
</comment>
<dbReference type="InterPro" id="IPR013563">
    <property type="entry name" value="Oligopep_ABC_C"/>
</dbReference>
<dbReference type="InterPro" id="IPR003593">
    <property type="entry name" value="AAA+_ATPase"/>
</dbReference>